<accession>A0A8S1BZ49</accession>
<keyword evidence="5" id="KW-0472">Membrane</keyword>
<keyword evidence="4" id="KW-0732">Signal</keyword>
<dbReference type="Pfam" id="PF17064">
    <property type="entry name" value="QVR"/>
    <property type="match status" value="1"/>
</dbReference>
<dbReference type="InterPro" id="IPR045860">
    <property type="entry name" value="Snake_toxin-like_sf"/>
</dbReference>
<dbReference type="Proteomes" id="UP000494165">
    <property type="component" value="Unassembled WGS sequence"/>
</dbReference>
<dbReference type="GO" id="GO:0098552">
    <property type="term" value="C:side of membrane"/>
    <property type="evidence" value="ECO:0007669"/>
    <property type="project" value="UniProtKB-KW"/>
</dbReference>
<reference evidence="8 9" key="1">
    <citation type="submission" date="2020-04" db="EMBL/GenBank/DDBJ databases">
        <authorList>
            <person name="Alioto T."/>
            <person name="Alioto T."/>
            <person name="Gomez Garrido J."/>
        </authorList>
    </citation>
    <scope>NUCLEOTIDE SEQUENCE [LARGE SCALE GENOMIC DNA]</scope>
</reference>
<dbReference type="AlphaFoldDB" id="A0A8S1BZ49"/>
<protein>
    <recommendedName>
        <fullName evidence="10">Protein sleepless</fullName>
    </recommendedName>
</protein>
<dbReference type="EMBL" id="CADEPI010000007">
    <property type="protein sequence ID" value="CAB3362042.1"/>
    <property type="molecule type" value="Genomic_DNA"/>
</dbReference>
<gene>
    <name evidence="8" type="ORF">CLODIP_2_CD01853</name>
</gene>
<evidence type="ECO:0000313" key="8">
    <source>
        <dbReference type="EMBL" id="CAB3362042.1"/>
    </source>
</evidence>
<evidence type="ECO:0000256" key="1">
    <source>
        <dbReference type="ARBA" id="ARBA00004589"/>
    </source>
</evidence>
<evidence type="ECO:0000256" key="5">
    <source>
        <dbReference type="ARBA" id="ARBA00022989"/>
    </source>
</evidence>
<dbReference type="GO" id="GO:0032222">
    <property type="term" value="P:regulation of synaptic transmission, cholinergic"/>
    <property type="evidence" value="ECO:0007669"/>
    <property type="project" value="InterPro"/>
</dbReference>
<evidence type="ECO:0000256" key="2">
    <source>
        <dbReference type="ARBA" id="ARBA00022622"/>
    </source>
</evidence>
<keyword evidence="2" id="KW-0336">GPI-anchor</keyword>
<evidence type="ECO:0000256" key="7">
    <source>
        <dbReference type="ARBA" id="ARBA00023288"/>
    </source>
</evidence>
<dbReference type="PANTHER" id="PTHR33562:SF28">
    <property type="entry name" value="PROTEIN QUIVER"/>
    <property type="match status" value="1"/>
</dbReference>
<proteinExistence type="predicted"/>
<dbReference type="InterPro" id="IPR031424">
    <property type="entry name" value="QVR-like"/>
</dbReference>
<evidence type="ECO:0000313" key="9">
    <source>
        <dbReference type="Proteomes" id="UP000494165"/>
    </source>
</evidence>
<comment type="caution">
    <text evidence="8">The sequence shown here is derived from an EMBL/GenBank/DDBJ whole genome shotgun (WGS) entry which is preliminary data.</text>
</comment>
<evidence type="ECO:0000256" key="4">
    <source>
        <dbReference type="ARBA" id="ARBA00022729"/>
    </source>
</evidence>
<keyword evidence="9" id="KW-1185">Reference proteome</keyword>
<keyword evidence="7" id="KW-0449">Lipoprotein</keyword>
<dbReference type="PANTHER" id="PTHR33562">
    <property type="entry name" value="ATILLA, ISOFORM B-RELATED-RELATED"/>
    <property type="match status" value="1"/>
</dbReference>
<evidence type="ECO:0000256" key="3">
    <source>
        <dbReference type="ARBA" id="ARBA00022692"/>
    </source>
</evidence>
<comment type="subcellular location">
    <subcellularLocation>
        <location evidence="1">Membrane</location>
        <topology evidence="1">Lipid-anchor</topology>
        <topology evidence="1">GPI-anchor</topology>
    </subcellularLocation>
</comment>
<organism evidence="8 9">
    <name type="scientific">Cloeon dipterum</name>
    <dbReference type="NCBI Taxonomy" id="197152"/>
    <lineage>
        <taxon>Eukaryota</taxon>
        <taxon>Metazoa</taxon>
        <taxon>Ecdysozoa</taxon>
        <taxon>Arthropoda</taxon>
        <taxon>Hexapoda</taxon>
        <taxon>Insecta</taxon>
        <taxon>Pterygota</taxon>
        <taxon>Palaeoptera</taxon>
        <taxon>Ephemeroptera</taxon>
        <taxon>Pisciforma</taxon>
        <taxon>Baetidae</taxon>
        <taxon>Cloeon</taxon>
    </lineage>
</organism>
<dbReference type="InterPro" id="IPR050975">
    <property type="entry name" value="Sleep_regulator"/>
</dbReference>
<evidence type="ECO:0008006" key="10">
    <source>
        <dbReference type="Google" id="ProtNLM"/>
    </source>
</evidence>
<dbReference type="GO" id="GO:0030431">
    <property type="term" value="P:sleep"/>
    <property type="evidence" value="ECO:0007669"/>
    <property type="project" value="InterPro"/>
</dbReference>
<name>A0A8S1BZ49_9INSE</name>
<keyword evidence="5" id="KW-1133">Transmembrane helix</keyword>
<keyword evidence="3" id="KW-0812">Transmembrane</keyword>
<evidence type="ECO:0000256" key="6">
    <source>
        <dbReference type="ARBA" id="ARBA00023180"/>
    </source>
</evidence>
<keyword evidence="6" id="KW-0325">Glycoprotein</keyword>
<dbReference type="Gene3D" id="2.10.60.10">
    <property type="entry name" value="CD59"/>
    <property type="match status" value="1"/>
</dbReference>
<sequence>MVCPVFVQNRRHKFIAIILAVSTFIESSALKCYFCLINDQACLDPFTPDNSTMQQDCPSWANICIKTVERRTKDVSHHVLRGCFRDSFEGVDGCTLLRMAARSEGMDIISCQTCDTDFCNGFS</sequence>
<dbReference type="SUPFAM" id="SSF57302">
    <property type="entry name" value="Snake toxin-like"/>
    <property type="match status" value="1"/>
</dbReference>